<evidence type="ECO:0008006" key="3">
    <source>
        <dbReference type="Google" id="ProtNLM"/>
    </source>
</evidence>
<dbReference type="EMBL" id="AATP01000004">
    <property type="protein sequence ID" value="EAU41004.1"/>
    <property type="molecule type" value="Genomic_DNA"/>
</dbReference>
<accession>Q0G1S7</accession>
<dbReference type="AlphaFoldDB" id="Q0G1S7"/>
<comment type="caution">
    <text evidence="1">The sequence shown here is derived from an EMBL/GenBank/DDBJ whole genome shotgun (WGS) entry which is preliminary data.</text>
</comment>
<dbReference type="Proteomes" id="UP000004310">
    <property type="component" value="Unassembled WGS sequence"/>
</dbReference>
<reference evidence="1 2" key="1">
    <citation type="journal article" date="2010" name="J. Bacteriol.">
        <title>Genome sequence of Fulvimarina pelagi HTCC2506T, a Mn(II)-oxidizing alphaproteobacterium possessing an aerobic anoxygenic photosynthetic gene cluster and Xanthorhodopsin.</title>
        <authorList>
            <person name="Kang I."/>
            <person name="Oh H.M."/>
            <person name="Lim S.I."/>
            <person name="Ferriera S."/>
            <person name="Giovannoni S.J."/>
            <person name="Cho J.C."/>
        </authorList>
    </citation>
    <scope>NUCLEOTIDE SEQUENCE [LARGE SCALE GENOMIC DNA]</scope>
    <source>
        <strain evidence="1 2">HTCC2506</strain>
    </source>
</reference>
<evidence type="ECO:0000313" key="2">
    <source>
        <dbReference type="Proteomes" id="UP000004310"/>
    </source>
</evidence>
<protein>
    <recommendedName>
        <fullName evidence="3">Transposase</fullName>
    </recommendedName>
</protein>
<evidence type="ECO:0000313" key="1">
    <source>
        <dbReference type="EMBL" id="EAU41004.1"/>
    </source>
</evidence>
<dbReference type="HOGENOM" id="CLU_3080190_0_0_5"/>
<proteinExistence type="predicted"/>
<organism evidence="1 2">
    <name type="scientific">Fulvimarina pelagi HTCC2506</name>
    <dbReference type="NCBI Taxonomy" id="314231"/>
    <lineage>
        <taxon>Bacteria</taxon>
        <taxon>Pseudomonadati</taxon>
        <taxon>Pseudomonadota</taxon>
        <taxon>Alphaproteobacteria</taxon>
        <taxon>Hyphomicrobiales</taxon>
        <taxon>Aurantimonadaceae</taxon>
        <taxon>Fulvimarina</taxon>
    </lineage>
</organism>
<keyword evidence="2" id="KW-1185">Reference proteome</keyword>
<name>Q0G1S7_9HYPH</name>
<gene>
    <name evidence="1" type="ORF">FP2506_12094</name>
</gene>
<sequence length="52" mass="5779">MPNLKAKDGGIAVSDTKRLEALEEENAKLKSSWPNRCWIVAALRDVRPTVSL</sequence>